<dbReference type="InterPro" id="IPR013784">
    <property type="entry name" value="Carb-bd-like_fold"/>
</dbReference>
<protein>
    <recommendedName>
        <fullName evidence="4">Carboxypeptidase regulatory-like domain-containing protein</fullName>
    </recommendedName>
</protein>
<dbReference type="Gene3D" id="2.60.40.1120">
    <property type="entry name" value="Carboxypeptidase-like, regulatory domain"/>
    <property type="match status" value="1"/>
</dbReference>
<dbReference type="Proteomes" id="UP000297890">
    <property type="component" value="Unassembled WGS sequence"/>
</dbReference>
<evidence type="ECO:0000313" key="3">
    <source>
        <dbReference type="Proteomes" id="UP000297890"/>
    </source>
</evidence>
<keyword evidence="3" id="KW-1185">Reference proteome</keyword>
<organism evidence="2 3">
    <name type="scientific">Candidatus Macondimonas diazotrophica</name>
    <dbReference type="NCBI Taxonomy" id="2305248"/>
    <lineage>
        <taxon>Bacteria</taxon>
        <taxon>Pseudomonadati</taxon>
        <taxon>Pseudomonadota</taxon>
        <taxon>Gammaproteobacteria</taxon>
        <taxon>Chromatiales</taxon>
        <taxon>Ectothiorhodospiraceae</taxon>
        <taxon>Candidatus Macondimonas</taxon>
    </lineage>
</organism>
<proteinExistence type="predicted"/>
<evidence type="ECO:0008006" key="4">
    <source>
        <dbReference type="Google" id="ProtNLM"/>
    </source>
</evidence>
<dbReference type="RefSeq" id="WP_135280467.1">
    <property type="nucleotide sequence ID" value="NZ_SRIO01000001.1"/>
</dbReference>
<gene>
    <name evidence="2" type="ORF">E4680_00775</name>
</gene>
<evidence type="ECO:0000313" key="2">
    <source>
        <dbReference type="EMBL" id="TFZ84107.1"/>
    </source>
</evidence>
<dbReference type="AlphaFoldDB" id="A0A4Z0FE56"/>
<dbReference type="EMBL" id="SRIO01000001">
    <property type="protein sequence ID" value="TFZ84107.1"/>
    <property type="molecule type" value="Genomic_DNA"/>
</dbReference>
<accession>A0A4Z0FE56</accession>
<dbReference type="GO" id="GO:0030246">
    <property type="term" value="F:carbohydrate binding"/>
    <property type="evidence" value="ECO:0007669"/>
    <property type="project" value="InterPro"/>
</dbReference>
<reference evidence="2 3" key="1">
    <citation type="journal article" date="2019" name="ISME J.">
        <title>Candidatus Macondimonas diazotrophica, a novel gammaproteobacterial genus dominating crude-oil-contaminated coastal sediments.</title>
        <authorList>
            <person name="Karthikeyan S."/>
            <person name="Konstantinidis K."/>
        </authorList>
    </citation>
    <scope>NUCLEOTIDE SEQUENCE [LARGE SCALE GENOMIC DNA]</scope>
    <source>
        <strain evidence="2 3">KTK01</strain>
    </source>
</reference>
<name>A0A4Z0FE56_9GAMM</name>
<sequence length="188" mass="20029">MLKRCLILLCLLALTACATDPFAKSPAAGSGALAGQLTGDATRPYAVLILPAGQGFAMAWTSAKAYPDEDGDFLLPDLAPGQYVLAGFSDGQRPYWFNRKTGAARCVTVRAGEVAFLGSYRLIEGKSPEITERFYGLEWTEDRSAADVLGRLRTKTGDPAWAAMIGKTLSALPDPAPSRPTPDCSQAR</sequence>
<feature type="signal peptide" evidence="1">
    <location>
        <begin position="1"/>
        <end position="18"/>
    </location>
</feature>
<comment type="caution">
    <text evidence="2">The sequence shown here is derived from an EMBL/GenBank/DDBJ whole genome shotgun (WGS) entry which is preliminary data.</text>
</comment>
<feature type="chain" id="PRO_5021336223" description="Carboxypeptidase regulatory-like domain-containing protein" evidence="1">
    <location>
        <begin position="19"/>
        <end position="188"/>
    </location>
</feature>
<dbReference type="SUPFAM" id="SSF49452">
    <property type="entry name" value="Starch-binding domain-like"/>
    <property type="match status" value="1"/>
</dbReference>
<dbReference type="OrthoDB" id="4484751at2"/>
<evidence type="ECO:0000256" key="1">
    <source>
        <dbReference type="SAM" id="SignalP"/>
    </source>
</evidence>
<keyword evidence="1" id="KW-0732">Signal</keyword>
<dbReference type="PROSITE" id="PS51257">
    <property type="entry name" value="PROKAR_LIPOPROTEIN"/>
    <property type="match status" value="1"/>
</dbReference>